<gene>
    <name evidence="1" type="primary">jg15819</name>
    <name evidence="1" type="ORF">PAEG_LOCUS23169</name>
</gene>
<organism evidence="1 2">
    <name type="scientific">Pararge aegeria aegeria</name>
    <dbReference type="NCBI Taxonomy" id="348720"/>
    <lineage>
        <taxon>Eukaryota</taxon>
        <taxon>Metazoa</taxon>
        <taxon>Ecdysozoa</taxon>
        <taxon>Arthropoda</taxon>
        <taxon>Hexapoda</taxon>
        <taxon>Insecta</taxon>
        <taxon>Pterygota</taxon>
        <taxon>Neoptera</taxon>
        <taxon>Endopterygota</taxon>
        <taxon>Lepidoptera</taxon>
        <taxon>Glossata</taxon>
        <taxon>Ditrysia</taxon>
        <taxon>Papilionoidea</taxon>
        <taxon>Nymphalidae</taxon>
        <taxon>Satyrinae</taxon>
        <taxon>Satyrini</taxon>
        <taxon>Parargina</taxon>
        <taxon>Pararge</taxon>
    </lineage>
</organism>
<dbReference type="Proteomes" id="UP000838756">
    <property type="component" value="Unassembled WGS sequence"/>
</dbReference>
<dbReference type="EMBL" id="CAKXAJ010026120">
    <property type="protein sequence ID" value="CAH2257464.1"/>
    <property type="molecule type" value="Genomic_DNA"/>
</dbReference>
<reference evidence="1" key="1">
    <citation type="submission" date="2022-03" db="EMBL/GenBank/DDBJ databases">
        <authorList>
            <person name="Lindestad O."/>
        </authorList>
    </citation>
    <scope>NUCLEOTIDE SEQUENCE</scope>
</reference>
<dbReference type="AlphaFoldDB" id="A0A8S4SDA9"/>
<evidence type="ECO:0000313" key="1">
    <source>
        <dbReference type="EMBL" id="CAH2257464.1"/>
    </source>
</evidence>
<keyword evidence="2" id="KW-1185">Reference proteome</keyword>
<evidence type="ECO:0000313" key="2">
    <source>
        <dbReference type="Proteomes" id="UP000838756"/>
    </source>
</evidence>
<proteinExistence type="predicted"/>
<protein>
    <submittedName>
        <fullName evidence="1">Jg15819 protein</fullName>
    </submittedName>
</protein>
<accession>A0A8S4SDA9</accession>
<sequence>MYNSRGTYLTDRWTLGSQGAGISNPNESTWLVSKRVAGSRWKYGPRVVDFLKLPTKDVCPVVDVNINDEHQA</sequence>
<comment type="caution">
    <text evidence="1">The sequence shown here is derived from an EMBL/GenBank/DDBJ whole genome shotgun (WGS) entry which is preliminary data.</text>
</comment>
<name>A0A8S4SDA9_9NEOP</name>